<protein>
    <recommendedName>
        <fullName evidence="2">HTH psq-type domain-containing protein</fullName>
    </recommendedName>
</protein>
<organism evidence="3 4">
    <name type="scientific">Penicillium freii</name>
    <dbReference type="NCBI Taxonomy" id="48697"/>
    <lineage>
        <taxon>Eukaryota</taxon>
        <taxon>Fungi</taxon>
        <taxon>Dikarya</taxon>
        <taxon>Ascomycota</taxon>
        <taxon>Pezizomycotina</taxon>
        <taxon>Eurotiomycetes</taxon>
        <taxon>Eurotiomycetidae</taxon>
        <taxon>Eurotiales</taxon>
        <taxon>Aspergillaceae</taxon>
        <taxon>Penicillium</taxon>
    </lineage>
</organism>
<feature type="region of interest" description="Disordered" evidence="1">
    <location>
        <begin position="47"/>
        <end position="76"/>
    </location>
</feature>
<accession>A0A101M7F3</accession>
<dbReference type="Proteomes" id="UP000055045">
    <property type="component" value="Unassembled WGS sequence"/>
</dbReference>
<keyword evidence="4" id="KW-1185">Reference proteome</keyword>
<dbReference type="Gene3D" id="1.10.10.60">
    <property type="entry name" value="Homeodomain-like"/>
    <property type="match status" value="1"/>
</dbReference>
<dbReference type="SUPFAM" id="SSF46689">
    <property type="entry name" value="Homeodomain-like"/>
    <property type="match status" value="1"/>
</dbReference>
<evidence type="ECO:0000259" key="2">
    <source>
        <dbReference type="Pfam" id="PF05225"/>
    </source>
</evidence>
<name>A0A101M7F3_PENFR</name>
<proteinExistence type="predicted"/>
<dbReference type="InterPro" id="IPR009057">
    <property type="entry name" value="Homeodomain-like_sf"/>
</dbReference>
<dbReference type="Pfam" id="PF05225">
    <property type="entry name" value="HTH_psq"/>
    <property type="match status" value="1"/>
</dbReference>
<sequence>MPPIRSQRSQDLTEQEGRILLAIQAFKNKEISSIREVARRFNIPRSTLQDRLRGHEQRANSRANSSKLTETEEETL</sequence>
<comment type="caution">
    <text evidence="3">The sequence shown here is derived from an EMBL/GenBank/DDBJ whole genome shotgun (WGS) entry which is preliminary data.</text>
</comment>
<feature type="compositionally biased region" description="Basic and acidic residues" evidence="1">
    <location>
        <begin position="48"/>
        <end position="59"/>
    </location>
</feature>
<reference evidence="3 4" key="1">
    <citation type="submission" date="2015-10" db="EMBL/GenBank/DDBJ databases">
        <title>Genome sequencing of Penicillium freii.</title>
        <authorList>
            <person name="Nguyen H.D."/>
            <person name="Visagie C.M."/>
            <person name="Seifert K.A."/>
        </authorList>
    </citation>
    <scope>NUCLEOTIDE SEQUENCE [LARGE SCALE GENOMIC DNA]</scope>
    <source>
        <strain evidence="3 4">DAOM 242723</strain>
    </source>
</reference>
<feature type="domain" description="HTH psq-type" evidence="2">
    <location>
        <begin position="16"/>
        <end position="58"/>
    </location>
</feature>
<evidence type="ECO:0000256" key="1">
    <source>
        <dbReference type="SAM" id="MobiDB-lite"/>
    </source>
</evidence>
<dbReference type="STRING" id="48697.A0A101M7F3"/>
<gene>
    <name evidence="3" type="ORF">ACN42_g11988</name>
</gene>
<evidence type="ECO:0000313" key="3">
    <source>
        <dbReference type="EMBL" id="KUM55329.1"/>
    </source>
</evidence>
<dbReference type="GO" id="GO:0003677">
    <property type="term" value="F:DNA binding"/>
    <property type="evidence" value="ECO:0007669"/>
    <property type="project" value="InterPro"/>
</dbReference>
<dbReference type="AlphaFoldDB" id="A0A101M7F3"/>
<dbReference type="InterPro" id="IPR007889">
    <property type="entry name" value="HTH_Psq"/>
</dbReference>
<dbReference type="EMBL" id="LLXE01001797">
    <property type="protein sequence ID" value="KUM55329.1"/>
    <property type="molecule type" value="Genomic_DNA"/>
</dbReference>
<evidence type="ECO:0000313" key="4">
    <source>
        <dbReference type="Proteomes" id="UP000055045"/>
    </source>
</evidence>